<feature type="compositionally biased region" description="Low complexity" evidence="8">
    <location>
        <begin position="277"/>
        <end position="289"/>
    </location>
</feature>
<name>A0A6P6TXC0_COFAR</name>
<organism evidence="11 12">
    <name type="scientific">Coffea arabica</name>
    <name type="common">Arabian coffee</name>
    <dbReference type="NCBI Taxonomy" id="13443"/>
    <lineage>
        <taxon>Eukaryota</taxon>
        <taxon>Viridiplantae</taxon>
        <taxon>Streptophyta</taxon>
        <taxon>Embryophyta</taxon>
        <taxon>Tracheophyta</taxon>
        <taxon>Spermatophyta</taxon>
        <taxon>Magnoliopsida</taxon>
        <taxon>eudicotyledons</taxon>
        <taxon>Gunneridae</taxon>
        <taxon>Pentapetalae</taxon>
        <taxon>asterids</taxon>
        <taxon>lamiids</taxon>
        <taxon>Gentianales</taxon>
        <taxon>Rubiaceae</taxon>
        <taxon>Ixoroideae</taxon>
        <taxon>Gardenieae complex</taxon>
        <taxon>Bertiereae - Coffeeae clade</taxon>
        <taxon>Coffeeae</taxon>
        <taxon>Coffea</taxon>
    </lineage>
</organism>
<dbReference type="AlphaFoldDB" id="A0A6P6TXC0"/>
<dbReference type="OrthoDB" id="997438at2759"/>
<dbReference type="PANTHER" id="PTHR34072:SF57">
    <property type="entry name" value="RNA-DIRECTED DNA POLYMERASE"/>
    <property type="match status" value="1"/>
</dbReference>
<evidence type="ECO:0000259" key="10">
    <source>
        <dbReference type="Pfam" id="PF17917"/>
    </source>
</evidence>
<dbReference type="InterPro" id="IPR043128">
    <property type="entry name" value="Rev_trsase/Diguanyl_cyclase"/>
</dbReference>
<dbReference type="GeneID" id="113704710"/>
<evidence type="ECO:0000256" key="4">
    <source>
        <dbReference type="ARBA" id="ARBA00022722"/>
    </source>
</evidence>
<dbReference type="RefSeq" id="XP_027082386.2">
    <property type="nucleotide sequence ID" value="XM_027226585.2"/>
</dbReference>
<evidence type="ECO:0000256" key="2">
    <source>
        <dbReference type="ARBA" id="ARBA00022679"/>
    </source>
</evidence>
<evidence type="ECO:0000256" key="3">
    <source>
        <dbReference type="ARBA" id="ARBA00022695"/>
    </source>
</evidence>
<dbReference type="InterPro" id="IPR021109">
    <property type="entry name" value="Peptidase_aspartic_dom_sf"/>
</dbReference>
<protein>
    <recommendedName>
        <fullName evidence="1">RNA-directed DNA polymerase</fullName>
        <ecNumber evidence="1">2.7.7.49</ecNumber>
    </recommendedName>
</protein>
<evidence type="ECO:0000313" key="12">
    <source>
        <dbReference type="RefSeq" id="XP_027082386.2"/>
    </source>
</evidence>
<evidence type="ECO:0000256" key="6">
    <source>
        <dbReference type="ARBA" id="ARBA00022801"/>
    </source>
</evidence>
<dbReference type="Gene3D" id="2.40.70.10">
    <property type="entry name" value="Acid Proteases"/>
    <property type="match status" value="1"/>
</dbReference>
<evidence type="ECO:0000256" key="5">
    <source>
        <dbReference type="ARBA" id="ARBA00022759"/>
    </source>
</evidence>
<accession>A0A6P6TXC0</accession>
<keyword evidence="6" id="KW-0378">Hydrolase</keyword>
<dbReference type="CDD" id="cd00303">
    <property type="entry name" value="retropepsin_like"/>
    <property type="match status" value="1"/>
</dbReference>
<keyword evidence="2" id="KW-0808">Transferase</keyword>
<keyword evidence="3" id="KW-0548">Nucleotidyltransferase</keyword>
<dbReference type="InterPro" id="IPR041373">
    <property type="entry name" value="RT_RNaseH"/>
</dbReference>
<keyword evidence="7" id="KW-0695">RNA-directed DNA polymerase</keyword>
<dbReference type="InterPro" id="IPR005162">
    <property type="entry name" value="Retrotrans_gag_dom"/>
</dbReference>
<dbReference type="SUPFAM" id="SSF56672">
    <property type="entry name" value="DNA/RNA polymerases"/>
    <property type="match status" value="1"/>
</dbReference>
<evidence type="ECO:0000313" key="11">
    <source>
        <dbReference type="Proteomes" id="UP001652660"/>
    </source>
</evidence>
<keyword evidence="5" id="KW-0255">Endonuclease</keyword>
<gene>
    <name evidence="12" type="primary">LOC113704710</name>
</gene>
<reference evidence="12" key="2">
    <citation type="submission" date="2025-08" db="UniProtKB">
        <authorList>
            <consortium name="RefSeq"/>
        </authorList>
    </citation>
    <scope>IDENTIFICATION</scope>
    <source>
        <tissue evidence="12">Leaves</tissue>
    </source>
</reference>
<keyword evidence="4" id="KW-0540">Nuclease</keyword>
<dbReference type="Pfam" id="PF03732">
    <property type="entry name" value="Retrotrans_gag"/>
    <property type="match status" value="1"/>
</dbReference>
<dbReference type="CDD" id="cd09274">
    <property type="entry name" value="RNase_HI_RT_Ty3"/>
    <property type="match status" value="1"/>
</dbReference>
<dbReference type="InterPro" id="IPR043502">
    <property type="entry name" value="DNA/RNA_pol_sf"/>
</dbReference>
<evidence type="ECO:0000256" key="8">
    <source>
        <dbReference type="SAM" id="MobiDB-lite"/>
    </source>
</evidence>
<feature type="domain" description="Retrotransposon gag" evidence="9">
    <location>
        <begin position="67"/>
        <end position="157"/>
    </location>
</feature>
<dbReference type="Gene3D" id="3.30.70.270">
    <property type="match status" value="2"/>
</dbReference>
<keyword evidence="11" id="KW-1185">Reference proteome</keyword>
<dbReference type="PANTHER" id="PTHR34072">
    <property type="entry name" value="ENZYMATIC POLYPROTEIN-RELATED"/>
    <property type="match status" value="1"/>
</dbReference>
<dbReference type="Proteomes" id="UP001652660">
    <property type="component" value="Chromosome 8e"/>
</dbReference>
<dbReference type="Pfam" id="PF17917">
    <property type="entry name" value="RT_RNaseH"/>
    <property type="match status" value="1"/>
</dbReference>
<evidence type="ECO:0000256" key="1">
    <source>
        <dbReference type="ARBA" id="ARBA00012493"/>
    </source>
</evidence>
<evidence type="ECO:0000259" key="9">
    <source>
        <dbReference type="Pfam" id="PF03732"/>
    </source>
</evidence>
<feature type="domain" description="Reverse transcriptase RNase H-like" evidence="10">
    <location>
        <begin position="796"/>
        <end position="899"/>
    </location>
</feature>
<feature type="region of interest" description="Disordered" evidence="8">
    <location>
        <begin position="272"/>
        <end position="295"/>
    </location>
</feature>
<reference evidence="11" key="1">
    <citation type="journal article" date="2025" name="Foods">
        <title>Unveiling the Microbial Signatures of Arabica Coffee Cherries: Insights into Ripeness Specific Diversity, Functional Traits, and Implications for Quality and Safety.</title>
        <authorList>
            <consortium name="RefSeq"/>
            <person name="Tenea G.N."/>
            <person name="Cifuentes V."/>
            <person name="Reyes P."/>
            <person name="Cevallos-Vallejos M."/>
        </authorList>
    </citation>
    <scope>NUCLEOTIDE SEQUENCE [LARGE SCALE GENOMIC DNA]</scope>
</reference>
<dbReference type="EC" id="2.7.7.49" evidence="1"/>
<evidence type="ECO:0000256" key="7">
    <source>
        <dbReference type="ARBA" id="ARBA00022918"/>
    </source>
</evidence>
<proteinExistence type="predicted"/>
<sequence length="918" mass="104398">MAVVQAISVVKCAFLFCPHQYLIMASLELRAMHIGEDLHKYLKEFHVVCSTMKPQGVTEEQIKLRAFPFSLADKEDWLFYMLSGSITTWEGLKWQFLEKFFPTSKTANIRKEICGVRQANGEILYEYWERFKQLCASCPHHQIPDQLLIKYFYKGLLPMDRNMVDAASGGILVNKTTDEAKRLILNIAENSQKFGVRSEGVTRRVNEAAKAYGICAAPEHVTDMYPTFQEDPYEQASAIGGLPGPPQRRNDSYASTYNPGWGNHPNFSYAPKLSGFQQPFQQRPPVQQPSASDSGMTFEDMVIPNPKKNASAMLLQSGKEVQSPKSEAVGVEDEQVYGELEKEKVSTPLDVPKIVEINPSFPDKLAKAKKEESEKEILDTFRKVKINIPLLEAIRQLPKYIKFLKGLCTNRHKLNVQDKIKVDENVSAVLQRKLPQKCKDPGMFTIACIIRQKRIERRMLDLGASINIMPLTIFRALNLGPLKDTRVIIQLADRSNVYPEGVVEDVLVKINEFIFPADFYIVDMNDDNSANSAVLLLGRSFISTARTKIDVHEVTLSVEFDGKTVTFNIFYAMKYPDNTESVNYSKMNTKVESVDEEETSEVIMSLHSLPEPPDKLVDSYLPLPTSNERILPSIGQALELELKELPKHLKKLNAPTRKDHFPLPFIDEMFERMHLAKVLQQCIETNLVLNYEKCHFMVKEGIVFDHVVSSRGIEIDKANVDLITSLPYPTNVKEIRSFLGHAGFYKRFIKNFSRIAQPLSRLLQNEAPFDFGDACKVSFDTLKSMLTTAPIIQLPDWNLSFKLMCDASQYVVGAVFGWRSGKCSHVIYYASKTLSSAQCNYTTTEKEFLAIVFAFEKFQSYLLGSKVTVFSNHVALKYLLAKKESKPRLIRWILLLQEYNWEIKNQKGVDNSVADHLN</sequence>